<dbReference type="Proteomes" id="UP000887540">
    <property type="component" value="Unplaced"/>
</dbReference>
<evidence type="ECO:0000256" key="8">
    <source>
        <dbReference type="ARBA" id="ARBA00023228"/>
    </source>
</evidence>
<keyword evidence="13" id="KW-1185">Reference proteome</keyword>
<evidence type="ECO:0000256" key="7">
    <source>
        <dbReference type="ARBA" id="ARBA00023136"/>
    </source>
</evidence>
<evidence type="ECO:0000256" key="12">
    <source>
        <dbReference type="SAM" id="Phobius"/>
    </source>
</evidence>
<evidence type="ECO:0000256" key="6">
    <source>
        <dbReference type="ARBA" id="ARBA00022989"/>
    </source>
</evidence>
<evidence type="ECO:0000256" key="11">
    <source>
        <dbReference type="ARBA" id="ARBA00046593"/>
    </source>
</evidence>
<keyword evidence="5 12" id="KW-0812">Transmembrane</keyword>
<evidence type="ECO:0000313" key="13">
    <source>
        <dbReference type="Proteomes" id="UP000887540"/>
    </source>
</evidence>
<dbReference type="InterPro" id="IPR019317">
    <property type="entry name" value="BRI3"/>
</dbReference>
<reference evidence="14" key="1">
    <citation type="submission" date="2022-11" db="UniProtKB">
        <authorList>
            <consortium name="WormBaseParasite"/>
        </authorList>
    </citation>
    <scope>IDENTIFICATION</scope>
</reference>
<dbReference type="PANTHER" id="PTHR13551:SF1">
    <property type="entry name" value="MEMBRANE PROTEIN BRI3"/>
    <property type="match status" value="1"/>
</dbReference>
<evidence type="ECO:0000256" key="3">
    <source>
        <dbReference type="ARBA" id="ARBA00008090"/>
    </source>
</evidence>
<dbReference type="AlphaFoldDB" id="A0A914DHP8"/>
<feature type="transmembrane region" description="Helical" evidence="12">
    <location>
        <begin position="149"/>
        <end position="176"/>
    </location>
</feature>
<keyword evidence="4" id="KW-0963">Cytoplasm</keyword>
<name>A0A914DHP8_9BILA</name>
<dbReference type="GO" id="GO:0048471">
    <property type="term" value="C:perinuclear region of cytoplasm"/>
    <property type="evidence" value="ECO:0007669"/>
    <property type="project" value="UniProtKB-SubCell"/>
</dbReference>
<evidence type="ECO:0000256" key="5">
    <source>
        <dbReference type="ARBA" id="ARBA00022692"/>
    </source>
</evidence>
<comment type="subunit">
    <text evidence="11">Interacts with BRI3BP. Interacts with MGAT1 and IFITM3.</text>
</comment>
<organism evidence="13 14">
    <name type="scientific">Acrobeloides nanus</name>
    <dbReference type="NCBI Taxonomy" id="290746"/>
    <lineage>
        <taxon>Eukaryota</taxon>
        <taxon>Metazoa</taxon>
        <taxon>Ecdysozoa</taxon>
        <taxon>Nematoda</taxon>
        <taxon>Chromadorea</taxon>
        <taxon>Rhabditida</taxon>
        <taxon>Tylenchina</taxon>
        <taxon>Cephalobomorpha</taxon>
        <taxon>Cephaloboidea</taxon>
        <taxon>Cephalobidae</taxon>
        <taxon>Acrobeloides</taxon>
    </lineage>
</organism>
<accession>A0A914DHP8</accession>
<keyword evidence="6 12" id="KW-1133">Transmembrane helix</keyword>
<evidence type="ECO:0000256" key="2">
    <source>
        <dbReference type="ARBA" id="ARBA00004556"/>
    </source>
</evidence>
<evidence type="ECO:0000256" key="1">
    <source>
        <dbReference type="ARBA" id="ARBA00004155"/>
    </source>
</evidence>
<comment type="subcellular location">
    <subcellularLocation>
        <location evidence="2">Cytoplasm</location>
        <location evidence="2">Perinuclear region</location>
    </subcellularLocation>
    <subcellularLocation>
        <location evidence="1">Lysosome membrane</location>
        <topology evidence="1">Multi-pass membrane protein</topology>
    </subcellularLocation>
</comment>
<evidence type="ECO:0000256" key="4">
    <source>
        <dbReference type="ARBA" id="ARBA00022490"/>
    </source>
</evidence>
<proteinExistence type="inferred from homology"/>
<keyword evidence="7 12" id="KW-0472">Membrane</keyword>
<keyword evidence="8" id="KW-0458">Lysosome</keyword>
<dbReference type="GO" id="GO:0005765">
    <property type="term" value="C:lysosomal membrane"/>
    <property type="evidence" value="ECO:0007669"/>
    <property type="project" value="UniProtKB-SubCell"/>
</dbReference>
<sequence>MASVLAIRPYCPIFLESETDFTSSLARETLPNGQFDDRRYTVAEALPPPPYVNQDHRMSMPTPMTMPSYYPPVVHYHAPPPPTNPSAPKAEPAQPSLPMNIVVNSNASGGGGGGGGGGASAPAITMGGFTCPVCHAGVVCRTPRRWMEWFIIATAILCFPCGLLACCLCFTPCVTITRCTTCKRKI</sequence>
<protein>
    <recommendedName>
        <fullName evidence="9">Membrane protein BRI3</fullName>
    </recommendedName>
    <alternativeName>
        <fullName evidence="10">Brain protein I3</fullName>
    </alternativeName>
</protein>
<dbReference type="PANTHER" id="PTHR13551">
    <property type="entry name" value="BRAIN PROTEIN I3"/>
    <property type="match status" value="1"/>
</dbReference>
<comment type="similarity">
    <text evidence="3">Belongs to the BRI3 family.</text>
</comment>
<evidence type="ECO:0000256" key="10">
    <source>
        <dbReference type="ARBA" id="ARBA00035449"/>
    </source>
</evidence>
<evidence type="ECO:0000313" key="14">
    <source>
        <dbReference type="WBParaSite" id="ACRNAN_scaffold2545.g29792.t1"/>
    </source>
</evidence>
<evidence type="ECO:0000256" key="9">
    <source>
        <dbReference type="ARBA" id="ARBA00035284"/>
    </source>
</evidence>
<dbReference type="WBParaSite" id="ACRNAN_scaffold2545.g29792.t1">
    <property type="protein sequence ID" value="ACRNAN_scaffold2545.g29792.t1"/>
    <property type="gene ID" value="ACRNAN_scaffold2545.g29792"/>
</dbReference>